<evidence type="ECO:0000313" key="3">
    <source>
        <dbReference type="EMBL" id="MXO67447.1"/>
    </source>
</evidence>
<dbReference type="PANTHER" id="PTHR43658">
    <property type="entry name" value="SHORT-CHAIN DEHYDROGENASE/REDUCTASE"/>
    <property type="match status" value="1"/>
</dbReference>
<keyword evidence="4" id="KW-1185">Reference proteome</keyword>
<dbReference type="PRINTS" id="PR00080">
    <property type="entry name" value="SDRFAMILY"/>
</dbReference>
<accession>A0ABW9UXM6</accession>
<dbReference type="PANTHER" id="PTHR43658:SF8">
    <property type="entry name" value="17-BETA-HYDROXYSTEROID DEHYDROGENASE 14-RELATED"/>
    <property type="match status" value="1"/>
</dbReference>
<dbReference type="Proteomes" id="UP000444401">
    <property type="component" value="Unassembled WGS sequence"/>
</dbReference>
<organism evidence="3 4">
    <name type="scientific">Pelagerythrobacter marinus</name>
    <dbReference type="NCBI Taxonomy" id="538382"/>
    <lineage>
        <taxon>Bacteria</taxon>
        <taxon>Pseudomonadati</taxon>
        <taxon>Pseudomonadota</taxon>
        <taxon>Alphaproteobacteria</taxon>
        <taxon>Sphingomonadales</taxon>
        <taxon>Erythrobacteraceae</taxon>
        <taxon>Pelagerythrobacter</taxon>
    </lineage>
</organism>
<evidence type="ECO:0000313" key="4">
    <source>
        <dbReference type="Proteomes" id="UP000444401"/>
    </source>
</evidence>
<dbReference type="Pfam" id="PF00106">
    <property type="entry name" value="adh_short"/>
    <property type="match status" value="1"/>
</dbReference>
<proteinExistence type="inferred from homology"/>
<keyword evidence="1" id="KW-0560">Oxidoreductase</keyword>
<evidence type="ECO:0000256" key="2">
    <source>
        <dbReference type="RuleBase" id="RU000363"/>
    </source>
</evidence>
<dbReference type="EMBL" id="WTYO01000001">
    <property type="protein sequence ID" value="MXO67447.1"/>
    <property type="molecule type" value="Genomic_DNA"/>
</dbReference>
<evidence type="ECO:0000256" key="1">
    <source>
        <dbReference type="ARBA" id="ARBA00023002"/>
    </source>
</evidence>
<reference evidence="3 4" key="1">
    <citation type="submission" date="2019-12" db="EMBL/GenBank/DDBJ databases">
        <title>Genomic-based taxomic classification of the family Erythrobacteraceae.</title>
        <authorList>
            <person name="Xu L."/>
        </authorList>
    </citation>
    <scope>NUCLEOTIDE SEQUENCE [LARGE SCALE GENOMIC DNA]</scope>
    <source>
        <strain evidence="3 4">H32</strain>
    </source>
</reference>
<dbReference type="InterPro" id="IPR020904">
    <property type="entry name" value="Sc_DH/Rdtase_CS"/>
</dbReference>
<name>A0ABW9UXM6_9SPHN</name>
<dbReference type="SUPFAM" id="SSF51735">
    <property type="entry name" value="NAD(P)-binding Rossmann-fold domains"/>
    <property type="match status" value="1"/>
</dbReference>
<dbReference type="RefSeq" id="WP_160732102.1">
    <property type="nucleotide sequence ID" value="NZ_WTYO01000001.1"/>
</dbReference>
<dbReference type="Gene3D" id="3.40.50.720">
    <property type="entry name" value="NAD(P)-binding Rossmann-like Domain"/>
    <property type="match status" value="1"/>
</dbReference>
<dbReference type="PROSITE" id="PS00061">
    <property type="entry name" value="ADH_SHORT"/>
    <property type="match status" value="1"/>
</dbReference>
<dbReference type="PRINTS" id="PR00081">
    <property type="entry name" value="GDHRDH"/>
</dbReference>
<dbReference type="InterPro" id="IPR002347">
    <property type="entry name" value="SDR_fam"/>
</dbReference>
<comment type="similarity">
    <text evidence="2">Belongs to the short-chain dehydrogenases/reductases (SDR) family.</text>
</comment>
<gene>
    <name evidence="3" type="ORF">GRI72_01195</name>
</gene>
<comment type="caution">
    <text evidence="3">The sequence shown here is derived from an EMBL/GenBank/DDBJ whole genome shotgun (WGS) entry which is preliminary data.</text>
</comment>
<dbReference type="InterPro" id="IPR036291">
    <property type="entry name" value="NAD(P)-bd_dom_sf"/>
</dbReference>
<protein>
    <submittedName>
        <fullName evidence="3">SDR family NAD(P)-dependent oxidoreductase</fullName>
    </submittedName>
</protein>
<sequence length="246" mass="25938">MLVAGGGSGLGLASARLLRDRGARVAALDLDKGGWDGLFAEADVADEAAVAHAFDALEAEIGVIRVLLNTTGIGHSGLSIGPDRKVTASGFRRTMEVNTLGSFILAQTLAERLTAADADSSGERGVIVNTSSIVAFEGQIGTAAYAAAKGGINAMTLPLAREFARYGIRVVTIAPGIFETPMFSGARGPMIDWLREQVVFPSRPGDAVEFAEMVAHIIANRMMNGTVLRLDGAYRVPVGRHDWWVD</sequence>